<keyword evidence="1" id="KW-0547">Nucleotide-binding</keyword>
<comment type="caution">
    <text evidence="3">The sequence shown here is derived from an EMBL/GenBank/DDBJ whole genome shotgun (WGS) entry which is preliminary data.</text>
</comment>
<dbReference type="EMBL" id="JAXQNO010000002">
    <property type="protein sequence ID" value="KAK4802805.1"/>
    <property type="molecule type" value="Genomic_DNA"/>
</dbReference>
<dbReference type="GO" id="GO:0005524">
    <property type="term" value="F:ATP binding"/>
    <property type="evidence" value="ECO:0007669"/>
    <property type="project" value="UniProtKB-UniRule"/>
</dbReference>
<organism evidence="3 4">
    <name type="scientific">Trapa natans</name>
    <name type="common">Water chestnut</name>
    <dbReference type="NCBI Taxonomy" id="22666"/>
    <lineage>
        <taxon>Eukaryota</taxon>
        <taxon>Viridiplantae</taxon>
        <taxon>Streptophyta</taxon>
        <taxon>Embryophyta</taxon>
        <taxon>Tracheophyta</taxon>
        <taxon>Spermatophyta</taxon>
        <taxon>Magnoliopsida</taxon>
        <taxon>eudicotyledons</taxon>
        <taxon>Gunneridae</taxon>
        <taxon>Pentapetalae</taxon>
        <taxon>rosids</taxon>
        <taxon>malvids</taxon>
        <taxon>Myrtales</taxon>
        <taxon>Lythraceae</taxon>
        <taxon>Trapa</taxon>
    </lineage>
</organism>
<evidence type="ECO:0000313" key="3">
    <source>
        <dbReference type="EMBL" id="KAK4802805.1"/>
    </source>
</evidence>
<sequence length="278" mass="30225">MQDIFCSVRRALVFRPSADTEEEETSPPPVASTSATTAGALVERISSCIRKSRVFSKDTCPSVSRDSVPPICWRKGQLIGCGAFGRVYMGMDLDSGELLAFKEIDKFDSMVGTPYDLNKAVELKKLQTLLYEEFYNSLNVAHSTVFLDCLGEEAESNYLKLPPKSRSPVRCPVGTPSATIDVVSSAIPGSNNSGHAWNIDHKSGQSSPDIGSSQLSELKSCREEMMLRAGLGAFSWGNKALSMEVQNMIISANWPMQRITQPFERSSSSSSGQASVCS</sequence>
<keyword evidence="4" id="KW-1185">Reference proteome</keyword>
<feature type="compositionally biased region" description="Polar residues" evidence="2">
    <location>
        <begin position="204"/>
        <end position="215"/>
    </location>
</feature>
<proteinExistence type="predicted"/>
<dbReference type="AlphaFoldDB" id="A0AAN7RH59"/>
<dbReference type="InterPro" id="IPR017441">
    <property type="entry name" value="Protein_kinase_ATP_BS"/>
</dbReference>
<dbReference type="InterPro" id="IPR011009">
    <property type="entry name" value="Kinase-like_dom_sf"/>
</dbReference>
<dbReference type="SUPFAM" id="SSF56112">
    <property type="entry name" value="Protein kinase-like (PK-like)"/>
    <property type="match status" value="1"/>
</dbReference>
<reference evidence="3 4" key="1">
    <citation type="journal article" date="2023" name="Hortic Res">
        <title>Pangenome of water caltrop reveals structural variations and asymmetric subgenome divergence after allopolyploidization.</title>
        <authorList>
            <person name="Zhang X."/>
            <person name="Chen Y."/>
            <person name="Wang L."/>
            <person name="Yuan Y."/>
            <person name="Fang M."/>
            <person name="Shi L."/>
            <person name="Lu R."/>
            <person name="Comes H.P."/>
            <person name="Ma Y."/>
            <person name="Chen Y."/>
            <person name="Huang G."/>
            <person name="Zhou Y."/>
            <person name="Zheng Z."/>
            <person name="Qiu Y."/>
        </authorList>
    </citation>
    <scope>NUCLEOTIDE SEQUENCE [LARGE SCALE GENOMIC DNA]</scope>
    <source>
        <strain evidence="3">F231</strain>
    </source>
</reference>
<dbReference type="PROSITE" id="PS00107">
    <property type="entry name" value="PROTEIN_KINASE_ATP"/>
    <property type="match status" value="1"/>
</dbReference>
<feature type="binding site" evidence="1">
    <location>
        <position position="102"/>
    </location>
    <ligand>
        <name>ATP</name>
        <dbReference type="ChEBI" id="CHEBI:30616"/>
    </ligand>
</feature>
<accession>A0AAN7RH59</accession>
<name>A0AAN7RH59_TRANT</name>
<keyword evidence="1" id="KW-0067">ATP-binding</keyword>
<evidence type="ECO:0000256" key="2">
    <source>
        <dbReference type="SAM" id="MobiDB-lite"/>
    </source>
</evidence>
<feature type="region of interest" description="Disordered" evidence="2">
    <location>
        <begin position="194"/>
        <end position="215"/>
    </location>
</feature>
<evidence type="ECO:0000256" key="1">
    <source>
        <dbReference type="PROSITE-ProRule" id="PRU10141"/>
    </source>
</evidence>
<gene>
    <name evidence="3" type="ORF">SAY86_001008</name>
</gene>
<protein>
    <submittedName>
        <fullName evidence="3">Uncharacterized protein</fullName>
    </submittedName>
</protein>
<dbReference type="Proteomes" id="UP001346149">
    <property type="component" value="Unassembled WGS sequence"/>
</dbReference>
<dbReference type="Gene3D" id="3.30.200.20">
    <property type="entry name" value="Phosphorylase Kinase, domain 1"/>
    <property type="match status" value="1"/>
</dbReference>
<evidence type="ECO:0000313" key="4">
    <source>
        <dbReference type="Proteomes" id="UP001346149"/>
    </source>
</evidence>